<dbReference type="Proteomes" id="UP000242886">
    <property type="component" value="Chromosome SDENCHOL"/>
</dbReference>
<accession>A0A7Z7HS88</accession>
<gene>
    <name evidence="1" type="ORF">SDENCHOL_20746</name>
</gene>
<name>A0A7Z7HS88_9PROT</name>
<sequence length="32" mass="3609">MGYITLATMPTSPSGGFISEMSPYRLTKEWKQ</sequence>
<dbReference type="AlphaFoldDB" id="A0A7Z7HS88"/>
<proteinExistence type="predicted"/>
<keyword evidence="2" id="KW-1185">Reference proteome</keyword>
<dbReference type="EMBL" id="LT837803">
    <property type="protein sequence ID" value="SMB29033.1"/>
    <property type="molecule type" value="Genomic_DNA"/>
</dbReference>
<reference evidence="1" key="1">
    <citation type="submission" date="2017-03" db="EMBL/GenBank/DDBJ databases">
        <authorList>
            <consortium name="AG Boll"/>
        </authorList>
    </citation>
    <scope>NUCLEOTIDE SEQUENCE [LARGE SCALE GENOMIC DNA]</scope>
    <source>
        <strain evidence="1">Chol</strain>
    </source>
</reference>
<evidence type="ECO:0000313" key="1">
    <source>
        <dbReference type="EMBL" id="SMB29033.1"/>
    </source>
</evidence>
<protein>
    <submittedName>
        <fullName evidence="1">Uncharacterized protein</fullName>
    </submittedName>
</protein>
<organism evidence="1 2">
    <name type="scientific">Sterolibacterium denitrificans</name>
    <dbReference type="NCBI Taxonomy" id="157592"/>
    <lineage>
        <taxon>Bacteria</taxon>
        <taxon>Pseudomonadati</taxon>
        <taxon>Pseudomonadota</taxon>
        <taxon>Betaproteobacteria</taxon>
        <taxon>Nitrosomonadales</taxon>
        <taxon>Sterolibacteriaceae</taxon>
        <taxon>Sterolibacterium</taxon>
    </lineage>
</organism>
<evidence type="ECO:0000313" key="2">
    <source>
        <dbReference type="Proteomes" id="UP000242886"/>
    </source>
</evidence>